<reference evidence="1" key="1">
    <citation type="submission" date="2014-11" db="EMBL/GenBank/DDBJ databases">
        <authorList>
            <person name="Amaro Gonzalez C."/>
        </authorList>
    </citation>
    <scope>NUCLEOTIDE SEQUENCE</scope>
</reference>
<organism evidence="1">
    <name type="scientific">Anguilla anguilla</name>
    <name type="common">European freshwater eel</name>
    <name type="synonym">Muraena anguilla</name>
    <dbReference type="NCBI Taxonomy" id="7936"/>
    <lineage>
        <taxon>Eukaryota</taxon>
        <taxon>Metazoa</taxon>
        <taxon>Chordata</taxon>
        <taxon>Craniata</taxon>
        <taxon>Vertebrata</taxon>
        <taxon>Euteleostomi</taxon>
        <taxon>Actinopterygii</taxon>
        <taxon>Neopterygii</taxon>
        <taxon>Teleostei</taxon>
        <taxon>Anguilliformes</taxon>
        <taxon>Anguillidae</taxon>
        <taxon>Anguilla</taxon>
    </lineage>
</organism>
<reference evidence="1" key="2">
    <citation type="journal article" date="2015" name="Fish Shellfish Immunol.">
        <title>Early steps in the European eel (Anguilla anguilla)-Vibrio vulnificus interaction in the gills: Role of the RtxA13 toxin.</title>
        <authorList>
            <person name="Callol A."/>
            <person name="Pajuelo D."/>
            <person name="Ebbesson L."/>
            <person name="Teles M."/>
            <person name="MacKenzie S."/>
            <person name="Amaro C."/>
        </authorList>
    </citation>
    <scope>NUCLEOTIDE SEQUENCE</scope>
</reference>
<protein>
    <submittedName>
        <fullName evidence="1">Uncharacterized protein</fullName>
    </submittedName>
</protein>
<dbReference type="AlphaFoldDB" id="A0A0E9U8X1"/>
<name>A0A0E9U8X1_ANGAN</name>
<accession>A0A0E9U8X1</accession>
<evidence type="ECO:0000313" key="1">
    <source>
        <dbReference type="EMBL" id="JAH62266.1"/>
    </source>
</evidence>
<proteinExistence type="predicted"/>
<dbReference type="EMBL" id="GBXM01046311">
    <property type="protein sequence ID" value="JAH62266.1"/>
    <property type="molecule type" value="Transcribed_RNA"/>
</dbReference>
<sequence>MTLPIFPNKIQNSNPSLWRNDTLLPSVYSQT</sequence>